<dbReference type="AlphaFoldDB" id="A0A9N9NA62"/>
<evidence type="ECO:0000313" key="2">
    <source>
        <dbReference type="Proteomes" id="UP000789508"/>
    </source>
</evidence>
<comment type="caution">
    <text evidence="1">The sequence shown here is derived from an EMBL/GenBank/DDBJ whole genome shotgun (WGS) entry which is preliminary data.</text>
</comment>
<evidence type="ECO:0000313" key="1">
    <source>
        <dbReference type="EMBL" id="CAG8715312.1"/>
    </source>
</evidence>
<sequence length="41" mass="4769">ETRYPLRSQRRRKDNSNATATYWLLFGRLSGALVTGTQVER</sequence>
<dbReference type="Proteomes" id="UP000789508">
    <property type="component" value="Unassembled WGS sequence"/>
</dbReference>
<organism evidence="1 2">
    <name type="scientific">Ambispora leptoticha</name>
    <dbReference type="NCBI Taxonomy" id="144679"/>
    <lineage>
        <taxon>Eukaryota</taxon>
        <taxon>Fungi</taxon>
        <taxon>Fungi incertae sedis</taxon>
        <taxon>Mucoromycota</taxon>
        <taxon>Glomeromycotina</taxon>
        <taxon>Glomeromycetes</taxon>
        <taxon>Archaeosporales</taxon>
        <taxon>Ambisporaceae</taxon>
        <taxon>Ambispora</taxon>
    </lineage>
</organism>
<name>A0A9N9NA62_9GLOM</name>
<keyword evidence="2" id="KW-1185">Reference proteome</keyword>
<accession>A0A9N9NA62</accession>
<proteinExistence type="predicted"/>
<feature type="non-terminal residue" evidence="1">
    <location>
        <position position="1"/>
    </location>
</feature>
<dbReference type="EMBL" id="CAJVPS010024083">
    <property type="protein sequence ID" value="CAG8715312.1"/>
    <property type="molecule type" value="Genomic_DNA"/>
</dbReference>
<feature type="non-terminal residue" evidence="1">
    <location>
        <position position="41"/>
    </location>
</feature>
<reference evidence="1" key="1">
    <citation type="submission" date="2021-06" db="EMBL/GenBank/DDBJ databases">
        <authorList>
            <person name="Kallberg Y."/>
            <person name="Tangrot J."/>
            <person name="Rosling A."/>
        </authorList>
    </citation>
    <scope>NUCLEOTIDE SEQUENCE</scope>
    <source>
        <strain evidence="1">FL130A</strain>
    </source>
</reference>
<protein>
    <submittedName>
        <fullName evidence="1">4465_t:CDS:1</fullName>
    </submittedName>
</protein>
<gene>
    <name evidence="1" type="ORF">ALEPTO_LOCUS12049</name>
</gene>